<organism evidence="11 12">
    <name type="scientific">Eptatretus burgeri</name>
    <name type="common">Inshore hagfish</name>
    <dbReference type="NCBI Taxonomy" id="7764"/>
    <lineage>
        <taxon>Eukaryota</taxon>
        <taxon>Metazoa</taxon>
        <taxon>Chordata</taxon>
        <taxon>Craniata</taxon>
        <taxon>Vertebrata</taxon>
        <taxon>Cyclostomata</taxon>
        <taxon>Myxini</taxon>
        <taxon>Myxiniformes</taxon>
        <taxon>Myxinidae</taxon>
        <taxon>Eptatretinae</taxon>
        <taxon>Eptatretus</taxon>
    </lineage>
</organism>
<name>A0A8C4QMA7_EPTBU</name>
<evidence type="ECO:0000256" key="1">
    <source>
        <dbReference type="ARBA" id="ARBA00010497"/>
    </source>
</evidence>
<comment type="cofactor">
    <cofactor evidence="9">
        <name>Zn(2+)</name>
        <dbReference type="ChEBI" id="CHEBI:29105"/>
    </cofactor>
    <text evidence="9">Binds 1 zinc ion per subunit.</text>
</comment>
<dbReference type="GO" id="GO:0005965">
    <property type="term" value="C:protein farnesyltransferase complex"/>
    <property type="evidence" value="ECO:0007669"/>
    <property type="project" value="UniProtKB-UniRule"/>
</dbReference>
<keyword evidence="6 9" id="KW-0479">Metal-binding</keyword>
<dbReference type="Gene3D" id="1.50.10.20">
    <property type="match status" value="1"/>
</dbReference>
<reference evidence="11" key="2">
    <citation type="submission" date="2025-09" db="UniProtKB">
        <authorList>
            <consortium name="Ensembl"/>
        </authorList>
    </citation>
    <scope>IDENTIFICATION</scope>
</reference>
<sequence length="327" mass="36189">MASLKLLGHASEAFDDSGLETVTSLEQKRVEESVKKMCSTFEANCDIVPRPILLREKHYFYLKRGLKQLSVAYECLDASRPWLCFWILHSLELLGEPIPETVASDVCKFLAKCQDPSGGFSGGPGQQPHLAPTYAAVSALCIIGTPEAYNVIDRHSLLRYLFRMCQSDGSFSMHEGGEVDIRSVYCAAVVASLTNIMEEGLFERTADWVVRCQNWEGGLGGVPGMEAHGGYTFCGLAAMILLGKARMLDLSRLLRWAVNRQMRFEGGFQGRTNKLVDGCYSFWQAGLLPLLHRALHAEGTQLFVMNRMSFSLGAGKCCTRESGLYCT</sequence>
<evidence type="ECO:0000256" key="5">
    <source>
        <dbReference type="ARBA" id="ARBA00022679"/>
    </source>
</evidence>
<dbReference type="InterPro" id="IPR001330">
    <property type="entry name" value="Prenyltrans"/>
</dbReference>
<reference evidence="11" key="1">
    <citation type="submission" date="2025-08" db="UniProtKB">
        <authorList>
            <consortium name="Ensembl"/>
        </authorList>
    </citation>
    <scope>IDENTIFICATION</scope>
</reference>
<dbReference type="GO" id="GO:0097354">
    <property type="term" value="P:prenylation"/>
    <property type="evidence" value="ECO:0007669"/>
    <property type="project" value="UniProtKB-UniRule"/>
</dbReference>
<dbReference type="CDD" id="cd02893">
    <property type="entry name" value="FTase"/>
    <property type="match status" value="1"/>
</dbReference>
<evidence type="ECO:0000256" key="9">
    <source>
        <dbReference type="RuleBase" id="RU365056"/>
    </source>
</evidence>
<dbReference type="InterPro" id="IPR008930">
    <property type="entry name" value="Terpenoid_cyclase/PrenylTrfase"/>
</dbReference>
<dbReference type="Ensembl" id="ENSEBUT00000017289.1">
    <property type="protein sequence ID" value="ENSEBUP00000016713.1"/>
    <property type="gene ID" value="ENSEBUG00000010490.1"/>
</dbReference>
<dbReference type="InterPro" id="IPR045089">
    <property type="entry name" value="PGGT1B-like"/>
</dbReference>
<keyword evidence="7" id="KW-0677">Repeat</keyword>
<dbReference type="GO" id="GO:0008270">
    <property type="term" value="F:zinc ion binding"/>
    <property type="evidence" value="ECO:0007669"/>
    <property type="project" value="UniProtKB-UniRule"/>
</dbReference>
<comment type="similarity">
    <text evidence="1 9">Belongs to the protein prenyltransferase subunit beta family.</text>
</comment>
<dbReference type="GeneTree" id="ENSGT00950000183128"/>
<evidence type="ECO:0000256" key="7">
    <source>
        <dbReference type="ARBA" id="ARBA00022737"/>
    </source>
</evidence>
<protein>
    <recommendedName>
        <fullName evidence="3 9">Protein farnesyltransferase subunit beta</fullName>
        <shortName evidence="9">FTase-beta</shortName>
        <ecNumber evidence="2 9">2.5.1.58</ecNumber>
    </recommendedName>
</protein>
<evidence type="ECO:0000256" key="3">
    <source>
        <dbReference type="ARBA" id="ARBA00015798"/>
    </source>
</evidence>
<dbReference type="AlphaFoldDB" id="A0A8C4QMA7"/>
<dbReference type="PANTHER" id="PTHR11774">
    <property type="entry name" value="GERANYLGERANYL TRANSFERASE TYPE BETA SUBUNIT"/>
    <property type="match status" value="1"/>
</dbReference>
<feature type="domain" description="Prenyltransferase alpha-alpha toroid" evidence="10">
    <location>
        <begin position="53"/>
        <end position="309"/>
    </location>
</feature>
<dbReference type="OMA" id="MLYWIAN"/>
<dbReference type="GO" id="GO:0003231">
    <property type="term" value="P:cardiac ventricle development"/>
    <property type="evidence" value="ECO:0007669"/>
    <property type="project" value="Ensembl"/>
</dbReference>
<evidence type="ECO:0000256" key="6">
    <source>
        <dbReference type="ARBA" id="ARBA00022723"/>
    </source>
</evidence>
<comment type="catalytic activity">
    <reaction evidence="9">
        <text>L-cysteinyl-[protein] + (2E,6E)-farnesyl diphosphate = S-(2E,6E)-farnesyl-L-cysteinyl-[protein] + diphosphate</text>
        <dbReference type="Rhea" id="RHEA:13345"/>
        <dbReference type="Rhea" id="RHEA-COMP:10131"/>
        <dbReference type="Rhea" id="RHEA-COMP:11535"/>
        <dbReference type="ChEBI" id="CHEBI:29950"/>
        <dbReference type="ChEBI" id="CHEBI:33019"/>
        <dbReference type="ChEBI" id="CHEBI:86019"/>
        <dbReference type="ChEBI" id="CHEBI:175763"/>
    </reaction>
</comment>
<evidence type="ECO:0000256" key="8">
    <source>
        <dbReference type="ARBA" id="ARBA00022833"/>
    </source>
</evidence>
<keyword evidence="12" id="KW-1185">Reference proteome</keyword>
<dbReference type="EC" id="2.5.1.58" evidence="2 9"/>
<dbReference type="InterPro" id="IPR026872">
    <property type="entry name" value="FTB"/>
</dbReference>
<evidence type="ECO:0000313" key="12">
    <source>
        <dbReference type="Proteomes" id="UP000694388"/>
    </source>
</evidence>
<proteinExistence type="inferred from homology"/>
<dbReference type="GO" id="GO:0004660">
    <property type="term" value="F:protein farnesyltransferase activity"/>
    <property type="evidence" value="ECO:0007669"/>
    <property type="project" value="UniProtKB-UniRule"/>
</dbReference>
<dbReference type="Pfam" id="PF00432">
    <property type="entry name" value="Prenyltrans"/>
    <property type="match status" value="1"/>
</dbReference>
<evidence type="ECO:0000259" key="10">
    <source>
        <dbReference type="Pfam" id="PF00432"/>
    </source>
</evidence>
<keyword evidence="8 9" id="KW-0862">Zinc</keyword>
<keyword evidence="4 9" id="KW-0637">Prenyltransferase</keyword>
<evidence type="ECO:0000256" key="4">
    <source>
        <dbReference type="ARBA" id="ARBA00022602"/>
    </source>
</evidence>
<keyword evidence="5 9" id="KW-0808">Transferase</keyword>
<accession>A0A8C4QMA7</accession>
<dbReference type="SUPFAM" id="SSF48239">
    <property type="entry name" value="Terpenoid cyclases/Protein prenyltransferases"/>
    <property type="match status" value="1"/>
</dbReference>
<comment type="subunit">
    <text evidence="9">Heterodimer of an alpha and a beta subunit.</text>
</comment>
<dbReference type="Proteomes" id="UP000694388">
    <property type="component" value="Unplaced"/>
</dbReference>
<evidence type="ECO:0000256" key="2">
    <source>
        <dbReference type="ARBA" id="ARBA00012702"/>
    </source>
</evidence>
<comment type="function">
    <text evidence="9">Catalyzes the transfer of a farnesyl moiety from farnesyl diphosphate to a cysteine at the fourth position from the C-terminus of several proteins. The beta subunit is responsible for peptide-binding.</text>
</comment>
<evidence type="ECO:0000313" key="11">
    <source>
        <dbReference type="Ensembl" id="ENSEBUP00000016713.1"/>
    </source>
</evidence>
<dbReference type="PANTHER" id="PTHR11774:SF6">
    <property type="entry name" value="PROTEIN FARNESYLTRANSFERASE SUBUNIT BETA"/>
    <property type="match status" value="1"/>
</dbReference>